<evidence type="ECO:0000313" key="2">
    <source>
        <dbReference type="EMBL" id="MCE3051377.1"/>
    </source>
</evidence>
<name>A0ABS8WPE6_DATST</name>
<evidence type="ECO:0000313" key="3">
    <source>
        <dbReference type="Proteomes" id="UP000823775"/>
    </source>
</evidence>
<gene>
    <name evidence="2" type="ORF">HAX54_049669</name>
</gene>
<comment type="caution">
    <text evidence="2">The sequence shown here is derived from an EMBL/GenBank/DDBJ whole genome shotgun (WGS) entry which is preliminary data.</text>
</comment>
<protein>
    <recommendedName>
        <fullName evidence="4">Octapeptide-repeat protein T2</fullName>
    </recommendedName>
</protein>
<keyword evidence="3" id="KW-1185">Reference proteome</keyword>
<evidence type="ECO:0008006" key="4">
    <source>
        <dbReference type="Google" id="ProtNLM"/>
    </source>
</evidence>
<accession>A0ABS8WPE6</accession>
<organism evidence="2 3">
    <name type="scientific">Datura stramonium</name>
    <name type="common">Jimsonweed</name>
    <name type="synonym">Common thornapple</name>
    <dbReference type="NCBI Taxonomy" id="4076"/>
    <lineage>
        <taxon>Eukaryota</taxon>
        <taxon>Viridiplantae</taxon>
        <taxon>Streptophyta</taxon>
        <taxon>Embryophyta</taxon>
        <taxon>Tracheophyta</taxon>
        <taxon>Spermatophyta</taxon>
        <taxon>Magnoliopsida</taxon>
        <taxon>eudicotyledons</taxon>
        <taxon>Gunneridae</taxon>
        <taxon>Pentapetalae</taxon>
        <taxon>asterids</taxon>
        <taxon>lamiids</taxon>
        <taxon>Solanales</taxon>
        <taxon>Solanaceae</taxon>
        <taxon>Solanoideae</taxon>
        <taxon>Datureae</taxon>
        <taxon>Datura</taxon>
    </lineage>
</organism>
<sequence length="128" mass="14907">VCEREEGKRGVAEWYGCWLEFCEGGVNGREIEGKWLSVGFRRNREREEERTQQWREGKWCGTGEFPAEKREEEGRRRLAREDEGKKKKGEECGGRRREGENSGGGRRWFGSGVRGRVGGGVKRERKER</sequence>
<dbReference type="EMBL" id="JACEIK010008472">
    <property type="protein sequence ID" value="MCE3051377.1"/>
    <property type="molecule type" value="Genomic_DNA"/>
</dbReference>
<reference evidence="2 3" key="1">
    <citation type="journal article" date="2021" name="BMC Genomics">
        <title>Datura genome reveals duplications of psychoactive alkaloid biosynthetic genes and high mutation rate following tissue culture.</title>
        <authorList>
            <person name="Rajewski A."/>
            <person name="Carter-House D."/>
            <person name="Stajich J."/>
            <person name="Litt A."/>
        </authorList>
    </citation>
    <scope>NUCLEOTIDE SEQUENCE [LARGE SCALE GENOMIC DNA]</scope>
    <source>
        <strain evidence="2">AR-01</strain>
    </source>
</reference>
<dbReference type="Proteomes" id="UP000823775">
    <property type="component" value="Unassembled WGS sequence"/>
</dbReference>
<feature type="non-terminal residue" evidence="2">
    <location>
        <position position="1"/>
    </location>
</feature>
<feature type="compositionally biased region" description="Basic and acidic residues" evidence="1">
    <location>
        <begin position="66"/>
        <end position="100"/>
    </location>
</feature>
<evidence type="ECO:0000256" key="1">
    <source>
        <dbReference type="SAM" id="MobiDB-lite"/>
    </source>
</evidence>
<feature type="compositionally biased region" description="Gly residues" evidence="1">
    <location>
        <begin position="101"/>
        <end position="120"/>
    </location>
</feature>
<proteinExistence type="predicted"/>
<feature type="region of interest" description="Disordered" evidence="1">
    <location>
        <begin position="65"/>
        <end position="128"/>
    </location>
</feature>